<dbReference type="PROSITE" id="PS50930">
    <property type="entry name" value="HTH_LYTTR"/>
    <property type="match status" value="1"/>
</dbReference>
<evidence type="ECO:0000313" key="3">
    <source>
        <dbReference type="Proteomes" id="UP000006983"/>
    </source>
</evidence>
<accession>J7TNK5</accession>
<reference evidence="2 3" key="1">
    <citation type="journal article" date="2012" name="J. Bacteriol.">
        <title>Genome Sequence of the Lantibiotic Bacteriocin Producer Streptococcus salivarius Strain K12.</title>
        <authorList>
            <person name="Barretto C."/>
            <person name="Alvarez-Martin P."/>
            <person name="Foata F."/>
            <person name="Renault P."/>
            <person name="Berger B."/>
        </authorList>
    </citation>
    <scope>NUCLEOTIDE SEQUENCE [LARGE SCALE GENOMIC DNA]</scope>
    <source>
        <strain evidence="2 3">K12</strain>
    </source>
</reference>
<feature type="domain" description="HTH LytTR-type" evidence="1">
    <location>
        <begin position="60"/>
        <end position="164"/>
    </location>
</feature>
<evidence type="ECO:0000259" key="1">
    <source>
        <dbReference type="PROSITE" id="PS50930"/>
    </source>
</evidence>
<sequence length="166" mass="19504">MCKAVVIMEASKGQERSIMKVRIELDPSMDEPEILIRAPRLTQELAQLQESILKQKLVPLAFYKDRSEYFLDLANILFFETDGEKIFGHTKDEAYEVKQKLYELEELLPIAFCRISKSTIVNAKQIYSLEKSFSGTSTVNFYQTHKQVHVSRRYYQVLKERLNEMR</sequence>
<dbReference type="Pfam" id="PF04397">
    <property type="entry name" value="LytTR"/>
    <property type="match status" value="1"/>
</dbReference>
<dbReference type="GO" id="GO:0000156">
    <property type="term" value="F:phosphorelay response regulator activity"/>
    <property type="evidence" value="ECO:0007669"/>
    <property type="project" value="InterPro"/>
</dbReference>
<dbReference type="InterPro" id="IPR007492">
    <property type="entry name" value="LytTR_DNA-bd_dom"/>
</dbReference>
<gene>
    <name evidence="2" type="ORF">RSSL_00629</name>
</gene>
<dbReference type="SMART" id="SM00850">
    <property type="entry name" value="LytTR"/>
    <property type="match status" value="1"/>
</dbReference>
<dbReference type="GO" id="GO:0003677">
    <property type="term" value="F:DNA binding"/>
    <property type="evidence" value="ECO:0007669"/>
    <property type="project" value="InterPro"/>
</dbReference>
<organism evidence="2 3">
    <name type="scientific">Streptococcus salivarius K12</name>
    <dbReference type="NCBI Taxonomy" id="1200793"/>
    <lineage>
        <taxon>Bacteria</taxon>
        <taxon>Bacillati</taxon>
        <taxon>Bacillota</taxon>
        <taxon>Bacilli</taxon>
        <taxon>Lactobacillales</taxon>
        <taxon>Streptococcaceae</taxon>
        <taxon>Streptococcus</taxon>
    </lineage>
</organism>
<dbReference type="Gene3D" id="2.40.50.1020">
    <property type="entry name" value="LytTr DNA-binding domain"/>
    <property type="match status" value="1"/>
</dbReference>
<protein>
    <submittedName>
        <fullName evidence="2">Autolysin response regulator</fullName>
    </submittedName>
</protein>
<dbReference type="Proteomes" id="UP000006983">
    <property type="component" value="Unassembled WGS sequence"/>
</dbReference>
<dbReference type="PATRIC" id="fig|1200793.3.peg.1714"/>
<keyword evidence="3" id="KW-1185">Reference proteome</keyword>
<comment type="caution">
    <text evidence="2">The sequence shown here is derived from an EMBL/GenBank/DDBJ whole genome shotgun (WGS) entry which is preliminary data.</text>
</comment>
<name>J7TNK5_STRSL</name>
<dbReference type="PANTHER" id="PTHR37299">
    <property type="entry name" value="TRANSCRIPTIONAL REGULATOR-RELATED"/>
    <property type="match status" value="1"/>
</dbReference>
<proteinExistence type="predicted"/>
<dbReference type="InterPro" id="IPR046947">
    <property type="entry name" value="LytR-like"/>
</dbReference>
<dbReference type="AlphaFoldDB" id="J7TNK5"/>
<evidence type="ECO:0000313" key="2">
    <source>
        <dbReference type="EMBL" id="EJO15729.1"/>
    </source>
</evidence>
<dbReference type="EMBL" id="ALIF01000006">
    <property type="protein sequence ID" value="EJO15729.1"/>
    <property type="molecule type" value="Genomic_DNA"/>
</dbReference>
<dbReference type="PANTHER" id="PTHR37299:SF4">
    <property type="entry name" value="TRANSCRIPTIONAL REGULATOR"/>
    <property type="match status" value="1"/>
</dbReference>